<proteinExistence type="predicted"/>
<keyword evidence="1" id="KW-0812">Transmembrane</keyword>
<reference evidence="2 3" key="1">
    <citation type="journal article" date="2012" name="J. Virol.">
        <title>Complete Genome Sequence of Bacteriophage BC-611 Specifically Infecting Enterococcus faecalis Strain NP-10011.</title>
        <authorList>
            <person name="Horiuchi T."/>
            <person name="Sakka M."/>
            <person name="Hayashi A."/>
            <person name="Shimada T."/>
            <person name="Kimura T."/>
            <person name="Sakka K."/>
        </authorList>
    </citation>
    <scope>NUCLEOTIDE SEQUENCE [LARGE SCALE GENOMIC DNA]</scope>
</reference>
<evidence type="ECO:0000313" key="3">
    <source>
        <dbReference type="Proteomes" id="UP000006172"/>
    </source>
</evidence>
<dbReference type="Proteomes" id="UP000006172">
    <property type="component" value="Segment"/>
</dbReference>
<dbReference type="GeneID" id="14517116"/>
<feature type="transmembrane region" description="Helical" evidence="1">
    <location>
        <begin position="30"/>
        <end position="49"/>
    </location>
</feature>
<feature type="transmembrane region" description="Helical" evidence="1">
    <location>
        <begin position="5"/>
        <end position="24"/>
    </location>
</feature>
<name>K0J272_9CAUD</name>
<dbReference type="KEGG" id="vg:14517116"/>
<organism evidence="2 3">
    <name type="scientific">Enterococcus phage BC611</name>
    <dbReference type="NCBI Taxonomy" id="1173135"/>
    <lineage>
        <taxon>Viruses</taxon>
        <taxon>Duplodnaviria</taxon>
        <taxon>Heunggongvirae</taxon>
        <taxon>Uroviricota</taxon>
        <taxon>Caudoviricetes</taxon>
        <taxon>Saphexavirus</taxon>
        <taxon>Saphexavirus BC611</taxon>
    </lineage>
</organism>
<keyword evidence="1" id="KW-1133">Transmembrane helix</keyword>
<sequence length="70" mass="7820">MNIKAFSNTLLILLISVVAGFGIYTLITALFGLSVTIVVGRLIVIYLVIRYAFYDTLKDIYEGFKDNPSK</sequence>
<dbReference type="RefSeq" id="YP_006742187.1">
    <property type="nucleotide sequence ID" value="NC_018086.1"/>
</dbReference>
<keyword evidence="1" id="KW-0472">Membrane</keyword>
<dbReference type="EMBL" id="AB712291">
    <property type="protein sequence ID" value="BAM44922.1"/>
    <property type="molecule type" value="Genomic_DNA"/>
</dbReference>
<evidence type="ECO:0000313" key="2">
    <source>
        <dbReference type="EMBL" id="BAM44922.1"/>
    </source>
</evidence>
<keyword evidence="3" id="KW-1185">Reference proteome</keyword>
<accession>K0J272</accession>
<dbReference type="OrthoDB" id="24247at10239"/>
<protein>
    <submittedName>
        <fullName evidence="2">Uncharacterized protein</fullName>
    </submittedName>
</protein>
<evidence type="ECO:0000256" key="1">
    <source>
        <dbReference type="SAM" id="Phobius"/>
    </source>
</evidence>